<accession>A0A0G0K724</accession>
<name>A0A0G0K724_9BACT</name>
<dbReference type="EMBL" id="LBUZ01000010">
    <property type="protein sequence ID" value="KKQ75493.1"/>
    <property type="molecule type" value="Genomic_DNA"/>
</dbReference>
<dbReference type="Proteomes" id="UP000034181">
    <property type="component" value="Unassembled WGS sequence"/>
</dbReference>
<proteinExistence type="predicted"/>
<dbReference type="AlphaFoldDB" id="A0A0G0K724"/>
<evidence type="ECO:0000313" key="1">
    <source>
        <dbReference type="EMBL" id="KKQ75493.1"/>
    </source>
</evidence>
<reference evidence="1 2" key="1">
    <citation type="journal article" date="2015" name="Nature">
        <title>rRNA introns, odd ribosomes, and small enigmatic genomes across a large radiation of phyla.</title>
        <authorList>
            <person name="Brown C.T."/>
            <person name="Hug L.A."/>
            <person name="Thomas B.C."/>
            <person name="Sharon I."/>
            <person name="Castelle C.J."/>
            <person name="Singh A."/>
            <person name="Wilkins M.J."/>
            <person name="Williams K.H."/>
            <person name="Banfield J.F."/>
        </authorList>
    </citation>
    <scope>NUCLEOTIDE SEQUENCE [LARGE SCALE GENOMIC DNA]</scope>
</reference>
<protein>
    <submittedName>
        <fullName evidence="1">Uncharacterized protein</fullName>
    </submittedName>
</protein>
<organism evidence="1 2">
    <name type="scientific">Candidatus Woesebacteria bacterium GW2011_GWB1_38_5b</name>
    <dbReference type="NCBI Taxonomy" id="1618569"/>
    <lineage>
        <taxon>Bacteria</taxon>
        <taxon>Candidatus Woeseibacteriota</taxon>
    </lineage>
</organism>
<gene>
    <name evidence="1" type="ORF">US96_C0010G0009</name>
</gene>
<evidence type="ECO:0000313" key="2">
    <source>
        <dbReference type="Proteomes" id="UP000034181"/>
    </source>
</evidence>
<comment type="caution">
    <text evidence="1">The sequence shown here is derived from an EMBL/GenBank/DDBJ whole genome shotgun (WGS) entry which is preliminary data.</text>
</comment>
<sequence length="99" mass="11611">MLEQNKSIFDEFKKLHDEYALNPDTLQKKYNEKGKKVMEIVRLYEDRLCGHAEGSGYAAYSGNLAEKFQQEVRRVFPKIDWIGVKVTKTPNFEIKKINL</sequence>